<feature type="domain" description="Beta-xylosidase C-terminal Concanavalin A-like" evidence="5">
    <location>
        <begin position="307"/>
        <end position="502"/>
    </location>
</feature>
<dbReference type="EMBL" id="BRPJ01000010">
    <property type="protein sequence ID" value="GLB28767.1"/>
    <property type="molecule type" value="Genomic_DNA"/>
</dbReference>
<dbReference type="SUPFAM" id="SSF75005">
    <property type="entry name" value="Arabinanase/levansucrase/invertase"/>
    <property type="match status" value="1"/>
</dbReference>
<dbReference type="PANTHER" id="PTHR42812">
    <property type="entry name" value="BETA-XYLOSIDASE"/>
    <property type="match status" value="1"/>
</dbReference>
<dbReference type="InterPro" id="IPR051795">
    <property type="entry name" value="Glycosyl_Hydrlase_43"/>
</dbReference>
<evidence type="ECO:0000256" key="2">
    <source>
        <dbReference type="ARBA" id="ARBA00022801"/>
    </source>
</evidence>
<comment type="caution">
    <text evidence="6">The sequence shown here is derived from an EMBL/GenBank/DDBJ whole genome shotgun (WGS) entry which is preliminary data.</text>
</comment>
<dbReference type="SUPFAM" id="SSF49899">
    <property type="entry name" value="Concanavalin A-like lectins/glucanases"/>
    <property type="match status" value="1"/>
</dbReference>
<dbReference type="InterPro" id="IPR013320">
    <property type="entry name" value="ConA-like_dom_sf"/>
</dbReference>
<comment type="similarity">
    <text evidence="1 4">Belongs to the glycosyl hydrolase 43 family.</text>
</comment>
<dbReference type="Gene3D" id="2.115.10.20">
    <property type="entry name" value="Glycosyl hydrolase domain, family 43"/>
    <property type="match status" value="1"/>
</dbReference>
<evidence type="ECO:0000256" key="4">
    <source>
        <dbReference type="RuleBase" id="RU361187"/>
    </source>
</evidence>
<organism evidence="6 7">
    <name type="scientific">Lacrimispora amygdalina</name>
    <dbReference type="NCBI Taxonomy" id="253257"/>
    <lineage>
        <taxon>Bacteria</taxon>
        <taxon>Bacillati</taxon>
        <taxon>Bacillota</taxon>
        <taxon>Clostridia</taxon>
        <taxon>Lachnospirales</taxon>
        <taxon>Lachnospiraceae</taxon>
        <taxon>Lacrimispora</taxon>
    </lineage>
</organism>
<evidence type="ECO:0000256" key="1">
    <source>
        <dbReference type="ARBA" id="ARBA00009865"/>
    </source>
</evidence>
<evidence type="ECO:0000313" key="7">
    <source>
        <dbReference type="Proteomes" id="UP001419084"/>
    </source>
</evidence>
<evidence type="ECO:0000256" key="3">
    <source>
        <dbReference type="ARBA" id="ARBA00023295"/>
    </source>
</evidence>
<evidence type="ECO:0000313" key="6">
    <source>
        <dbReference type="EMBL" id="GLB28767.1"/>
    </source>
</evidence>
<dbReference type="GO" id="GO:0016787">
    <property type="term" value="F:hydrolase activity"/>
    <property type="evidence" value="ECO:0007669"/>
    <property type="project" value="UniProtKB-KW"/>
</dbReference>
<dbReference type="PANTHER" id="PTHR42812:SF12">
    <property type="entry name" value="BETA-XYLOSIDASE-RELATED"/>
    <property type="match status" value="1"/>
</dbReference>
<gene>
    <name evidence="6" type="ORF">LAD12857_06900</name>
</gene>
<dbReference type="Pfam" id="PF04616">
    <property type="entry name" value="Glyco_hydro_43"/>
    <property type="match status" value="1"/>
</dbReference>
<evidence type="ECO:0000259" key="5">
    <source>
        <dbReference type="Pfam" id="PF17851"/>
    </source>
</evidence>
<dbReference type="Pfam" id="PF17851">
    <property type="entry name" value="GH43_C2"/>
    <property type="match status" value="1"/>
</dbReference>
<keyword evidence="2 4" id="KW-0378">Hydrolase</keyword>
<sequence length="514" mass="58334">MPMSKYQNPVLYADYSDPDVIRVGDDYYMVASSFTYLPGVPLLHSKDLVHWEIINHCVRSLPFGKYEQPSHGSGTWAPSIRFHEGTFYVFVPLPDEGIFVATSDDPYGEFKLHCLHEVKGWIDPCPFWDMDGKAYMVFAYANSRCGIKHRLDLVEIDPLCREILGEPVTIFDGEQIAPTTEGPKMYYDQGYYYIFMPSGGVAAGWQSVLRAKSVKGPYEYRIVMHQGNTAVNGPHQGGWVIAPDGRHWFIHFQDVTELGRIVHLQPMCFHNGWPFIGTDQNGDGIGEPVKEWKVPAEGQPQYKIAQSDDFKSGRLGLQWQWQANPRESFYSLVGHKGIRLFCLANLFRENLLWYAPNAMTQIPQHKTFTAVTKVRLNWEQEGDMASIGMIGHSYAYFGLQRTGEGNCLMLYTGKVTNKELLGEAQEIPESSCPYEGDTVYLRLELFSDKTYRFSWSADGIRYTFTGSPQPLCRATWTGAKLCLWSANKNNVRSEGYGEYEFIHVEDRSGGKAGV</sequence>
<dbReference type="Proteomes" id="UP001419084">
    <property type="component" value="Unassembled WGS sequence"/>
</dbReference>
<protein>
    <submittedName>
        <fullName evidence="6">Glycoside hydrolase</fullName>
    </submittedName>
</protein>
<dbReference type="CDD" id="cd09001">
    <property type="entry name" value="GH43_FsAxh1-like"/>
    <property type="match status" value="1"/>
</dbReference>
<keyword evidence="7" id="KW-1185">Reference proteome</keyword>
<dbReference type="Gene3D" id="2.60.120.200">
    <property type="match status" value="1"/>
</dbReference>
<name>A0ABQ5M1Y0_9FIRM</name>
<proteinExistence type="inferred from homology"/>
<reference evidence="6 7" key="1">
    <citation type="journal article" date="2024" name="Int. J. Syst. Evol. Microbiol.">
        <title>Lacrimispora brassicae sp. nov. isolated from fermented cabbage, and proposal of Clostridium indicum Gundawar et al. 2019 and Clostridium methoxybenzovorans Mechichi et al. 1999 as heterotypic synonyms of Lacrimispora amygdalina (Parshina et al. 2003) Haas and Blanchard 2020 and Lacrimispora indolis (McClung and McCoy 1957) Haas and Blanchard 2020, respectively.</title>
        <authorList>
            <person name="Kobayashi H."/>
            <person name="Tanizawa Y."/>
            <person name="Sakamoto M."/>
            <person name="Ohkuma M."/>
            <person name="Tohno M."/>
        </authorList>
    </citation>
    <scope>NUCLEOTIDE SEQUENCE [LARGE SCALE GENOMIC DNA]</scope>
    <source>
        <strain evidence="6 7">DSM 12857</strain>
    </source>
</reference>
<accession>A0ABQ5M1Y0</accession>
<dbReference type="InterPro" id="IPR041542">
    <property type="entry name" value="GH43_C2"/>
</dbReference>
<dbReference type="InterPro" id="IPR023296">
    <property type="entry name" value="Glyco_hydro_beta-prop_sf"/>
</dbReference>
<keyword evidence="3 4" id="KW-0326">Glycosidase</keyword>
<dbReference type="InterPro" id="IPR006710">
    <property type="entry name" value="Glyco_hydro_43"/>
</dbReference>